<dbReference type="RefSeq" id="WP_268039085.1">
    <property type="nucleotide sequence ID" value="NZ_JAPQER010000001.1"/>
</dbReference>
<proteinExistence type="predicted"/>
<sequence length="209" mass="23690">MIVTTWNNSNCDGLGTGYGIRISKSDRAKFFDVSWKNVIIHIGEFDNSVDIPLYDTFWRKCSELRSVKIGKYLIDNGLNKWAKDSPHRLLLFPQDGNQFILMVSNPRKLATWAEGSSFTYDGCVKFGTRIYFGKTGVIEVTKQQYQLLLKKYAGMTISIGTSRDKASIDSLGYWLQKHVTKTAIASYVGRILVQEGYAEKVKGSMIKFN</sequence>
<evidence type="ECO:0000313" key="1">
    <source>
        <dbReference type="EMBL" id="MCY6482819.1"/>
    </source>
</evidence>
<reference evidence="1" key="1">
    <citation type="submission" date="2022-12" db="EMBL/GenBank/DDBJ databases">
        <authorList>
            <person name="Wang J."/>
        </authorList>
    </citation>
    <scope>NUCLEOTIDE SEQUENCE</scope>
    <source>
        <strain evidence="1">HY-45-18</strain>
    </source>
</reference>
<organism evidence="1 2">
    <name type="scientific">Clostridium aestuarii</name>
    <dbReference type="NCBI Taxonomy" id="338193"/>
    <lineage>
        <taxon>Bacteria</taxon>
        <taxon>Bacillati</taxon>
        <taxon>Bacillota</taxon>
        <taxon>Clostridia</taxon>
        <taxon>Eubacteriales</taxon>
        <taxon>Clostridiaceae</taxon>
        <taxon>Clostridium</taxon>
    </lineage>
</organism>
<name>A0ABT4CV15_9CLOT</name>
<comment type="caution">
    <text evidence="1">The sequence shown here is derived from an EMBL/GenBank/DDBJ whole genome shotgun (WGS) entry which is preliminary data.</text>
</comment>
<evidence type="ECO:0000313" key="2">
    <source>
        <dbReference type="Proteomes" id="UP001078443"/>
    </source>
</evidence>
<dbReference type="Proteomes" id="UP001078443">
    <property type="component" value="Unassembled WGS sequence"/>
</dbReference>
<keyword evidence="2" id="KW-1185">Reference proteome</keyword>
<gene>
    <name evidence="1" type="ORF">OW763_00405</name>
</gene>
<accession>A0ABT4CV15</accession>
<protein>
    <submittedName>
        <fullName evidence="1">Uncharacterized protein</fullName>
    </submittedName>
</protein>
<dbReference type="EMBL" id="JAPQER010000001">
    <property type="protein sequence ID" value="MCY6482819.1"/>
    <property type="molecule type" value="Genomic_DNA"/>
</dbReference>